<name>A0ACA9S9P9_9GLOM</name>
<gene>
    <name evidence="1" type="ORF">RPERSI_LOCUS27353</name>
</gene>
<dbReference type="Proteomes" id="UP000789920">
    <property type="component" value="Unassembled WGS sequence"/>
</dbReference>
<dbReference type="EMBL" id="CAJVQC010096241">
    <property type="protein sequence ID" value="CAG8828866.1"/>
    <property type="molecule type" value="Genomic_DNA"/>
</dbReference>
<accession>A0ACA9S9P9</accession>
<evidence type="ECO:0000313" key="1">
    <source>
        <dbReference type="EMBL" id="CAG8828866.1"/>
    </source>
</evidence>
<proteinExistence type="predicted"/>
<keyword evidence="2" id="KW-1185">Reference proteome</keyword>
<reference evidence="1" key="1">
    <citation type="submission" date="2021-06" db="EMBL/GenBank/DDBJ databases">
        <authorList>
            <person name="Kallberg Y."/>
            <person name="Tangrot J."/>
            <person name="Rosling A."/>
        </authorList>
    </citation>
    <scope>NUCLEOTIDE SEQUENCE</scope>
    <source>
        <strain evidence="1">MA461A</strain>
    </source>
</reference>
<evidence type="ECO:0000313" key="2">
    <source>
        <dbReference type="Proteomes" id="UP000789920"/>
    </source>
</evidence>
<sequence>MKEFCQVNKNTLTVCLELEFGTNLALCWQCVGNALAMRWQCGW</sequence>
<organism evidence="1 2">
    <name type="scientific">Racocetra persica</name>
    <dbReference type="NCBI Taxonomy" id="160502"/>
    <lineage>
        <taxon>Eukaryota</taxon>
        <taxon>Fungi</taxon>
        <taxon>Fungi incertae sedis</taxon>
        <taxon>Mucoromycota</taxon>
        <taxon>Glomeromycotina</taxon>
        <taxon>Glomeromycetes</taxon>
        <taxon>Diversisporales</taxon>
        <taxon>Gigasporaceae</taxon>
        <taxon>Racocetra</taxon>
    </lineage>
</organism>
<protein>
    <submittedName>
        <fullName evidence="1">13920_t:CDS:1</fullName>
    </submittedName>
</protein>
<comment type="caution">
    <text evidence="1">The sequence shown here is derived from an EMBL/GenBank/DDBJ whole genome shotgun (WGS) entry which is preliminary data.</text>
</comment>
<feature type="non-terminal residue" evidence="1">
    <location>
        <position position="43"/>
    </location>
</feature>